<keyword evidence="5" id="KW-0511">Multifunctional enzyme</keyword>
<dbReference type="HAMAP" id="MF_00956">
    <property type="entry name" value="GDP_fucose_synth"/>
    <property type="match status" value="1"/>
</dbReference>
<keyword evidence="4 5" id="KW-0413">Isomerase</keyword>
<dbReference type="Proteomes" id="UP000307841">
    <property type="component" value="Unassembled WGS sequence"/>
</dbReference>
<dbReference type="EMBL" id="SZNK01000001">
    <property type="protein sequence ID" value="TKI56513.1"/>
    <property type="molecule type" value="Genomic_DNA"/>
</dbReference>
<gene>
    <name evidence="5" type="primary">fcl</name>
    <name evidence="7" type="ORF">E8L90_14145</name>
</gene>
<dbReference type="EC" id="1.1.1.271" evidence="5"/>
<feature type="domain" description="NAD-dependent epimerase/dehydratase" evidence="6">
    <location>
        <begin position="8"/>
        <end position="239"/>
    </location>
</feature>
<comment type="caution">
    <text evidence="7">The sequence shown here is derived from an EMBL/GenBank/DDBJ whole genome shotgun (WGS) entry which is preliminary data.</text>
</comment>
<evidence type="ECO:0000313" key="8">
    <source>
        <dbReference type="Proteomes" id="UP000307841"/>
    </source>
</evidence>
<dbReference type="CDD" id="cd05239">
    <property type="entry name" value="GDP_FS_SDR_e"/>
    <property type="match status" value="1"/>
</dbReference>
<feature type="binding site" evidence="5">
    <location>
        <position position="189"/>
    </location>
    <ligand>
        <name>substrate</name>
    </ligand>
</feature>
<dbReference type="InterPro" id="IPR028614">
    <property type="entry name" value="GDP_fucose/colitose_synth"/>
</dbReference>
<keyword evidence="8" id="KW-1185">Reference proteome</keyword>
<dbReference type="GO" id="GO:0016853">
    <property type="term" value="F:isomerase activity"/>
    <property type="evidence" value="ECO:0007669"/>
    <property type="project" value="UniProtKB-KW"/>
</dbReference>
<dbReference type="Gene3D" id="3.40.50.720">
    <property type="entry name" value="NAD(P)-binding Rossmann-like Domain"/>
    <property type="match status" value="1"/>
</dbReference>
<dbReference type="GO" id="GO:0050577">
    <property type="term" value="F:GDP-L-fucose synthase activity"/>
    <property type="evidence" value="ECO:0007669"/>
    <property type="project" value="UniProtKB-UniRule"/>
</dbReference>
<feature type="binding site" evidence="5">
    <location>
        <position position="211"/>
    </location>
    <ligand>
        <name>substrate</name>
    </ligand>
</feature>
<dbReference type="AlphaFoldDB" id="A0A4V5TQV0"/>
<dbReference type="GO" id="GO:0070401">
    <property type="term" value="F:NADP+ binding"/>
    <property type="evidence" value="ECO:0007669"/>
    <property type="project" value="UniProtKB-UniRule"/>
</dbReference>
<evidence type="ECO:0000313" key="7">
    <source>
        <dbReference type="EMBL" id="TKI56513.1"/>
    </source>
</evidence>
<evidence type="ECO:0000256" key="3">
    <source>
        <dbReference type="ARBA" id="ARBA00023002"/>
    </source>
</evidence>
<dbReference type="InterPro" id="IPR036291">
    <property type="entry name" value="NAD(P)-bd_dom_sf"/>
</dbReference>
<feature type="binding site" evidence="5">
    <location>
        <position position="271"/>
    </location>
    <ligand>
        <name>substrate</name>
    </ligand>
</feature>
<feature type="site" description="Important for catalytic activity" evidence="5">
    <location>
        <position position="109"/>
    </location>
</feature>
<evidence type="ECO:0000256" key="1">
    <source>
        <dbReference type="ARBA" id="ARBA00005959"/>
    </source>
</evidence>
<comment type="pathway">
    <text evidence="5">Nucleotide-sugar biosynthesis; GDP-L-fucose biosynthesis via de novo pathway; GDP-L-fucose from GDP-alpha-D-mannose: step 2/2.</text>
</comment>
<dbReference type="UniPathway" id="UPA00128">
    <property type="reaction ID" value="UER00191"/>
</dbReference>
<reference evidence="7 8" key="1">
    <citation type="submission" date="2019-04" db="EMBL/GenBank/DDBJ databases">
        <title>Whole genome sequencing of Brevibacillus sp. TGS2-1.</title>
        <authorList>
            <person name="Choi A."/>
        </authorList>
    </citation>
    <scope>NUCLEOTIDE SEQUENCE [LARGE SCALE GENOMIC DNA]</scope>
    <source>
        <strain evidence="7 8">TGS2-1</strain>
    </source>
</reference>
<dbReference type="PANTHER" id="PTHR43238:SF1">
    <property type="entry name" value="GDP-L-FUCOSE SYNTHASE"/>
    <property type="match status" value="1"/>
</dbReference>
<comment type="catalytic activity">
    <reaction evidence="5">
        <text>GDP-beta-L-fucose + NADP(+) = GDP-4-dehydro-alpha-D-rhamnose + NADPH + H(+)</text>
        <dbReference type="Rhea" id="RHEA:18885"/>
        <dbReference type="ChEBI" id="CHEBI:15378"/>
        <dbReference type="ChEBI" id="CHEBI:57273"/>
        <dbReference type="ChEBI" id="CHEBI:57783"/>
        <dbReference type="ChEBI" id="CHEBI:57964"/>
        <dbReference type="ChEBI" id="CHEBI:58349"/>
        <dbReference type="EC" id="1.1.1.271"/>
    </reaction>
</comment>
<feature type="active site" description="Proton donor/acceptor" evidence="5">
    <location>
        <position position="138"/>
    </location>
</feature>
<dbReference type="RefSeq" id="WP_137029948.1">
    <property type="nucleotide sequence ID" value="NZ_SZNK01000001.1"/>
</dbReference>
<feature type="binding site" evidence="5">
    <location>
        <position position="142"/>
    </location>
    <ligand>
        <name>NADP(+)</name>
        <dbReference type="ChEBI" id="CHEBI:58349"/>
    </ligand>
</feature>
<sequence>MNLAKKRIVVTGGSGFLGSHVVHQLRKLDCTDIFIPRSHEYDLRKEHDVNRMLQDFRPDIILHLAAVVGGIGANQKNPGKYFYDNLIMGTQLMEQSRLFGVEKFVAIGTICSYPKHAPVPFREEDIWNGYPEETNAPYGLAKKMMLVQSQAYREQYGFNSIYLLPVNLYGPGDNFDLETSHVIPAIIRKCVDAIRNGEKKIVLWGSGSVTREFIYVEDAAQAIIAATQRYEQSEPVNIGSGHEISIKSLAEIIRQLSGFQGEIEWDKTRPDGQPRRLLDVTKAKERFGFVAQTSLLAGLEKTIAWYMAHPHVQGRIPT</sequence>
<dbReference type="SUPFAM" id="SSF51735">
    <property type="entry name" value="NAD(P)-binding Rossmann-fold domains"/>
    <property type="match status" value="1"/>
</dbReference>
<evidence type="ECO:0000259" key="6">
    <source>
        <dbReference type="Pfam" id="PF01370"/>
    </source>
</evidence>
<evidence type="ECO:0000256" key="4">
    <source>
        <dbReference type="ARBA" id="ARBA00023235"/>
    </source>
</evidence>
<keyword evidence="2 5" id="KW-0521">NADP</keyword>
<feature type="binding site" evidence="5">
    <location>
        <position position="181"/>
    </location>
    <ligand>
        <name>NADP(+)</name>
        <dbReference type="ChEBI" id="CHEBI:58349"/>
    </ligand>
</feature>
<dbReference type="InterPro" id="IPR001509">
    <property type="entry name" value="Epimerase_deHydtase"/>
</dbReference>
<dbReference type="Gene3D" id="3.90.25.10">
    <property type="entry name" value="UDP-galactose 4-epimerase, domain 1"/>
    <property type="match status" value="1"/>
</dbReference>
<dbReference type="GO" id="GO:0042351">
    <property type="term" value="P:'de novo' GDP-L-fucose biosynthetic process"/>
    <property type="evidence" value="ECO:0007669"/>
    <property type="project" value="UniProtKB-UniRule"/>
</dbReference>
<evidence type="ECO:0000256" key="2">
    <source>
        <dbReference type="ARBA" id="ARBA00022857"/>
    </source>
</evidence>
<comment type="function">
    <text evidence="5">Catalyzes the two-step NADP-dependent conversion of GDP-4-dehydro-6-deoxy-D-mannose to GDP-fucose, involving an epimerase and a reductase reaction.</text>
</comment>
<evidence type="ECO:0000256" key="5">
    <source>
        <dbReference type="HAMAP-Rule" id="MF_00956"/>
    </source>
</evidence>
<feature type="site" description="Important for catalytic activity" evidence="5">
    <location>
        <position position="111"/>
    </location>
</feature>
<keyword evidence="3 5" id="KW-0560">Oxidoreductase</keyword>
<name>A0A4V5TQV0_9BACL</name>
<feature type="binding site" evidence="5">
    <location>
        <begin position="165"/>
        <end position="168"/>
    </location>
    <ligand>
        <name>NADP(+)</name>
        <dbReference type="ChEBI" id="CHEBI:58349"/>
    </ligand>
</feature>
<dbReference type="Pfam" id="PF01370">
    <property type="entry name" value="Epimerase"/>
    <property type="match status" value="1"/>
</dbReference>
<proteinExistence type="inferred from homology"/>
<dbReference type="OrthoDB" id="9811425at2"/>
<feature type="binding site" evidence="5">
    <location>
        <position position="204"/>
    </location>
    <ligand>
        <name>substrate</name>
    </ligand>
</feature>
<feature type="binding site" evidence="5">
    <location>
        <begin position="12"/>
        <end position="18"/>
    </location>
    <ligand>
        <name>NADP(+)</name>
        <dbReference type="ChEBI" id="CHEBI:58349"/>
    </ligand>
</feature>
<comment type="similarity">
    <text evidence="1 5">Belongs to the NAD(P)-dependent epimerase/dehydratase family. Fucose synthase subfamily.</text>
</comment>
<accession>A0A4V5TQV0</accession>
<protein>
    <recommendedName>
        <fullName evidence="5">GDP-L-fucose synthase</fullName>
        <ecNumber evidence="5">1.1.1.271</ecNumber>
    </recommendedName>
    <alternativeName>
        <fullName evidence="5">GDP-4-keto-6-deoxy-D-mannose-3,5-epimerase-4-reductase</fullName>
    </alternativeName>
</protein>
<dbReference type="PANTHER" id="PTHR43238">
    <property type="entry name" value="GDP-L-FUCOSE SYNTHASE"/>
    <property type="match status" value="1"/>
</dbReference>
<comment type="caution">
    <text evidence="5">Lacks conserved residue(s) required for the propagation of feature annotation.</text>
</comment>
<organism evidence="7 8">
    <name type="scientific">Brevibacillus antibioticus</name>
    <dbReference type="NCBI Taxonomy" id="2570228"/>
    <lineage>
        <taxon>Bacteria</taxon>
        <taxon>Bacillati</taxon>
        <taxon>Bacillota</taxon>
        <taxon>Bacilli</taxon>
        <taxon>Bacillales</taxon>
        <taxon>Paenibacillaceae</taxon>
        <taxon>Brevibacillus</taxon>
    </lineage>
</organism>